<feature type="region of interest" description="Disordered" evidence="2">
    <location>
        <begin position="608"/>
        <end position="647"/>
    </location>
</feature>
<evidence type="ECO:0000256" key="1">
    <source>
        <dbReference type="SAM" id="Coils"/>
    </source>
</evidence>
<dbReference type="VEuPathDB" id="FungiDB:H310_03932"/>
<feature type="compositionally biased region" description="Polar residues" evidence="2">
    <location>
        <begin position="1161"/>
        <end position="1177"/>
    </location>
</feature>
<feature type="compositionally biased region" description="Basic and acidic residues" evidence="2">
    <location>
        <begin position="873"/>
        <end position="883"/>
    </location>
</feature>
<sequence length="1474" mass="156005">MSRSGSQVDVRQAYPQKAVVQAQVGALAPSAPPGLNPSFDLTRPATARVDVTPSRQGGASGSGSDSRPNRPTSAHTRLLTTYGAVQPSPDQAAVITKQDLRRKRTEEYLSDRVRQIYNDVGRDNRPVKKHLFHDGGTVGSGSGGRTTTTTYKGDAESLQDTIHALKFQLQQDADKRAKLVARCRRLEQVVAMKDKKLEEALALQTQHGSYNSCQRELANRERAYNHMLGKLREKIDQQATTLAAYEDTVNDLKASTKHTRVMELEEGLTQVAMELRLMQTRVEEGEQQLAQCHKQLEDRSESTAQKAVKRLRTVVLSLNEDKKRLEKEVKVLKAYIVAKERELAAFTVAAKSQLKPKPVHNVMSPPKTSVTPRPAVVPDPPTPKPPPAKPAGRPPSASRSRPTSTPGRAVAIPQRPSKSEQVVVEPTKSTTPAKKSFKPAPQPAANMVPPLPLNTCSTVEPMSPDIPSPPPLEKPAGLELLQAKVASAAPTSTSAPSVAVAHVEPVVSGLSPPGVGNATAAAVATRPRPVITSDMEIPPSPDKPATFVPRTADDDWIEDNAKDTTEIERILNGAGGHSTADAGIYPTNDDDMDEADFQALMAFKTSPHDAATADGKGGGCPGEVVEAAKGGGGDGKDDNEERDMVGDMAALKIQKVYKVYSRRRDSMELHRETKKQHRQSSSNKIREALAGAQDAVANSPVAQTNSTRKTAPTRIPTEAQHQAATTIQTAYRRSSVVTTGAPVSIQEADKTAWNSPREGKASDIHQANDSTALEKQRLAAAAHIPSSSTSERSKPDESDEESYSEAATSDGQLTPSMSTSPLEPQSLGTVQGENTGADEYAEPVGSDGQITPSVSNDGVHDTTTSDTFVKGHALAEVDARPTEDTIPTEPGDGGDENHSEPGYSEGYLTPSSSGQDTVYPSEGSKQDAAAWTIQKAFRHASKSKRIPSGRSRPPTSNDVMDDVYSDVADSDDGNLSPSGSQATWTTTSPEPAPPSEVDHTAAATTIQNAYRRSVMAKPSAENEAIRAGEARDDGDEDAVYLEVAASDGVLTPTGSDHALVDTPSKDNSPNEGQQAAAATTIQKAFRASSLGAKSHVRSPDSTLEIVAGDPRESGVVEPAATDGPSRGGPDDLDDSSVDHAKQAAAATIHNAFRRTFPPTPRASNDGHQTERAQTNDVRTLVEDASASPPALSSATNDTPIDGTPPGDMSDDRVPGGPMEAPADDDFYSEAGDSDGKLTPSTSGAMALQVLPHEAALAADLTHRTVGETPPLPTIAQNVAHTSVVSDAGADSSTSSALSARVIAAVEFDGMGETSQHTTAGSTTDAAARMIQHAFRHFSPRSSAPSPPPLAGRATPDADDGGNEYDDDEALYDDLALRDDAFLSDDDDTAAQSAPSVQPTTQNQDVASASDRNLIESVMDHLDDTDDADNALMGGAEAPLEYEDEFMDEDDNNDAENGRHGISEDAHILADGAGE</sequence>
<feature type="coiled-coil region" evidence="1">
    <location>
        <begin position="308"/>
        <end position="342"/>
    </location>
</feature>
<dbReference type="eggNOG" id="ENOG502S9EJ">
    <property type="taxonomic scope" value="Eukaryota"/>
</dbReference>
<feature type="compositionally biased region" description="Low complexity" evidence="2">
    <location>
        <begin position="1184"/>
        <end position="1194"/>
    </location>
</feature>
<dbReference type="STRING" id="157072.A0A024UFZ0"/>
<feature type="region of interest" description="Disordered" evidence="2">
    <location>
        <begin position="127"/>
        <end position="147"/>
    </location>
</feature>
<feature type="region of interest" description="Disordered" evidence="2">
    <location>
        <begin position="357"/>
        <end position="478"/>
    </location>
</feature>
<gene>
    <name evidence="3" type="ORF">H310_03932</name>
</gene>
<proteinExistence type="predicted"/>
<feature type="compositionally biased region" description="Polar residues" evidence="2">
    <location>
        <begin position="53"/>
        <end position="74"/>
    </location>
</feature>
<dbReference type="GeneID" id="20080982"/>
<name>A0A024UFZ0_9STRA</name>
<keyword evidence="1" id="KW-0175">Coiled coil</keyword>
<feature type="compositionally biased region" description="Pro residues" evidence="2">
    <location>
        <begin position="464"/>
        <end position="473"/>
    </location>
</feature>
<feature type="compositionally biased region" description="Polar residues" evidence="2">
    <location>
        <begin position="909"/>
        <end position="918"/>
    </location>
</feature>
<feature type="compositionally biased region" description="Polar residues" evidence="2">
    <location>
        <begin position="700"/>
        <end position="710"/>
    </location>
</feature>
<evidence type="ECO:0000313" key="3">
    <source>
        <dbReference type="EMBL" id="ETW04797.1"/>
    </source>
</evidence>
<feature type="compositionally biased region" description="Low complexity" evidence="2">
    <location>
        <begin position="518"/>
        <end position="530"/>
    </location>
</feature>
<organism evidence="3">
    <name type="scientific">Aphanomyces invadans</name>
    <dbReference type="NCBI Taxonomy" id="157072"/>
    <lineage>
        <taxon>Eukaryota</taxon>
        <taxon>Sar</taxon>
        <taxon>Stramenopiles</taxon>
        <taxon>Oomycota</taxon>
        <taxon>Saprolegniomycetes</taxon>
        <taxon>Saprolegniales</taxon>
        <taxon>Verrucalvaceae</taxon>
        <taxon>Aphanomyces</taxon>
    </lineage>
</organism>
<feature type="compositionally biased region" description="Basic residues" evidence="2">
    <location>
        <begin position="936"/>
        <end position="947"/>
    </location>
</feature>
<accession>A0A024UFZ0</accession>
<feature type="compositionally biased region" description="Basic and acidic residues" evidence="2">
    <location>
        <begin position="1455"/>
        <end position="1467"/>
    </location>
</feature>
<feature type="compositionally biased region" description="Polar residues" evidence="2">
    <location>
        <begin position="1391"/>
        <end position="1410"/>
    </location>
</feature>
<feature type="region of interest" description="Disordered" evidence="2">
    <location>
        <begin position="28"/>
        <end position="74"/>
    </location>
</feature>
<feature type="compositionally biased region" description="Polar residues" evidence="2">
    <location>
        <begin position="811"/>
        <end position="834"/>
    </location>
</feature>
<feature type="region of interest" description="Disordered" evidence="2">
    <location>
        <begin position="1337"/>
        <end position="1366"/>
    </location>
</feature>
<dbReference type="RefSeq" id="XP_008866235.1">
    <property type="nucleotide sequence ID" value="XM_008868013.1"/>
</dbReference>
<feature type="compositionally biased region" description="Low complexity" evidence="2">
    <location>
        <begin position="394"/>
        <end position="409"/>
    </location>
</feature>
<dbReference type="OrthoDB" id="3222at2759"/>
<feature type="compositionally biased region" description="Acidic residues" evidence="2">
    <location>
        <begin position="1356"/>
        <end position="1366"/>
    </location>
</feature>
<feature type="compositionally biased region" description="Acidic residues" evidence="2">
    <location>
        <begin position="959"/>
        <end position="972"/>
    </location>
</feature>
<dbReference type="EMBL" id="KI913957">
    <property type="protein sequence ID" value="ETW04797.1"/>
    <property type="molecule type" value="Genomic_DNA"/>
</dbReference>
<feature type="region of interest" description="Disordered" evidence="2">
    <location>
        <begin position="663"/>
        <end position="1235"/>
    </location>
</feature>
<feature type="region of interest" description="Disordered" evidence="2">
    <location>
        <begin position="1385"/>
        <end position="1474"/>
    </location>
</feature>
<feature type="region of interest" description="Disordered" evidence="2">
    <location>
        <begin position="508"/>
        <end position="555"/>
    </location>
</feature>
<evidence type="ECO:0000256" key="2">
    <source>
        <dbReference type="SAM" id="MobiDB-lite"/>
    </source>
</evidence>
<feature type="compositionally biased region" description="Acidic residues" evidence="2">
    <location>
        <begin position="1439"/>
        <end position="1453"/>
    </location>
</feature>
<feature type="compositionally biased region" description="Low complexity" evidence="2">
    <location>
        <begin position="717"/>
        <end position="730"/>
    </location>
</feature>
<reference evidence="3" key="1">
    <citation type="submission" date="2013-12" db="EMBL/GenBank/DDBJ databases">
        <title>The Genome Sequence of Aphanomyces invadans NJM9701.</title>
        <authorList>
            <consortium name="The Broad Institute Genomics Platform"/>
            <person name="Russ C."/>
            <person name="Tyler B."/>
            <person name="van West P."/>
            <person name="Dieguez-Uribeondo J."/>
            <person name="Young S.K."/>
            <person name="Zeng Q."/>
            <person name="Gargeya S."/>
            <person name="Fitzgerald M."/>
            <person name="Abouelleil A."/>
            <person name="Alvarado L."/>
            <person name="Chapman S.B."/>
            <person name="Gainer-Dewar J."/>
            <person name="Goldberg J."/>
            <person name="Griggs A."/>
            <person name="Gujja S."/>
            <person name="Hansen M."/>
            <person name="Howarth C."/>
            <person name="Imamovic A."/>
            <person name="Ireland A."/>
            <person name="Larimer J."/>
            <person name="McCowan C."/>
            <person name="Murphy C."/>
            <person name="Pearson M."/>
            <person name="Poon T.W."/>
            <person name="Priest M."/>
            <person name="Roberts A."/>
            <person name="Saif S."/>
            <person name="Shea T."/>
            <person name="Sykes S."/>
            <person name="Wortman J."/>
            <person name="Nusbaum C."/>
            <person name="Birren B."/>
        </authorList>
    </citation>
    <scope>NUCLEOTIDE SEQUENCE [LARGE SCALE GENOMIC DNA]</scope>
    <source>
        <strain evidence="3">NJM9701</strain>
    </source>
</reference>
<feature type="compositionally biased region" description="Pro residues" evidence="2">
    <location>
        <begin position="375"/>
        <end position="393"/>
    </location>
</feature>
<feature type="region of interest" description="Disordered" evidence="2">
    <location>
        <begin position="571"/>
        <end position="591"/>
    </location>
</feature>
<protein>
    <submittedName>
        <fullName evidence="3">Uncharacterized protein</fullName>
    </submittedName>
</protein>
<feature type="compositionally biased region" description="Polar residues" evidence="2">
    <location>
        <begin position="848"/>
        <end position="867"/>
    </location>
</feature>